<dbReference type="EMBL" id="JACHBK010000003">
    <property type="protein sequence ID" value="MBB5534676.1"/>
    <property type="molecule type" value="Genomic_DNA"/>
</dbReference>
<protein>
    <recommendedName>
        <fullName evidence="4">DUF2946 domain-containing protein</fullName>
    </recommendedName>
</protein>
<accession>A0A7W8U896</accession>
<dbReference type="Proteomes" id="UP000585507">
    <property type="component" value="Unassembled WGS sequence"/>
</dbReference>
<dbReference type="AlphaFoldDB" id="A0A7W8U896"/>
<feature type="signal peptide" evidence="1">
    <location>
        <begin position="1"/>
        <end position="32"/>
    </location>
</feature>
<dbReference type="InterPro" id="IPR021333">
    <property type="entry name" value="DUF2946"/>
</dbReference>
<organism evidence="2 3">
    <name type="scientific">Rhizobium giardinii</name>
    <dbReference type="NCBI Taxonomy" id="56731"/>
    <lineage>
        <taxon>Bacteria</taxon>
        <taxon>Pseudomonadati</taxon>
        <taxon>Pseudomonadota</taxon>
        <taxon>Alphaproteobacteria</taxon>
        <taxon>Hyphomicrobiales</taxon>
        <taxon>Rhizobiaceae</taxon>
        <taxon>Rhizobium/Agrobacterium group</taxon>
        <taxon>Rhizobium</taxon>
    </lineage>
</organism>
<dbReference type="RefSeq" id="WP_112864722.1">
    <property type="nucleotide sequence ID" value="NZ_JACHBK010000003.1"/>
</dbReference>
<dbReference type="Pfam" id="PF11162">
    <property type="entry name" value="DUF2946"/>
    <property type="match status" value="1"/>
</dbReference>
<evidence type="ECO:0008006" key="4">
    <source>
        <dbReference type="Google" id="ProtNLM"/>
    </source>
</evidence>
<evidence type="ECO:0000313" key="2">
    <source>
        <dbReference type="EMBL" id="MBB5534676.1"/>
    </source>
</evidence>
<keyword evidence="1" id="KW-0732">Signal</keyword>
<comment type="caution">
    <text evidence="2">The sequence shown here is derived from an EMBL/GenBank/DDBJ whole genome shotgun (WGS) entry which is preliminary data.</text>
</comment>
<proteinExistence type="predicted"/>
<evidence type="ECO:0000313" key="3">
    <source>
        <dbReference type="Proteomes" id="UP000585507"/>
    </source>
</evidence>
<name>A0A7W8U896_9HYPH</name>
<feature type="chain" id="PRO_5030786851" description="DUF2946 domain-containing protein" evidence="1">
    <location>
        <begin position="33"/>
        <end position="133"/>
    </location>
</feature>
<keyword evidence="3" id="KW-1185">Reference proteome</keyword>
<reference evidence="2 3" key="1">
    <citation type="submission" date="2020-08" db="EMBL/GenBank/DDBJ databases">
        <title>Genomic Encyclopedia of Type Strains, Phase IV (KMG-V): Genome sequencing to study the core and pangenomes of soil and plant-associated prokaryotes.</title>
        <authorList>
            <person name="Whitman W."/>
        </authorList>
    </citation>
    <scope>NUCLEOTIDE SEQUENCE [LARGE SCALE GENOMIC DNA]</scope>
    <source>
        <strain evidence="2 3">SEMIA 4084</strain>
    </source>
</reference>
<gene>
    <name evidence="2" type="ORF">GGD55_001359</name>
</gene>
<sequence>MARAGRQWQMTVRVLSALALLFLSFAHQPAFARQLAPEMAANYVLPDGTIADICFGSEGVDDHNDPHNAPHEGVVPLCDYCRLAASIALLSPPSEAYLILRVAALAEGKTDFSAIFVEYPRTLPQSRAPPLSL</sequence>
<evidence type="ECO:0000256" key="1">
    <source>
        <dbReference type="SAM" id="SignalP"/>
    </source>
</evidence>